<name>A0A1I7YGL9_9BILA</name>
<keyword evidence="2" id="KW-1185">Reference proteome</keyword>
<dbReference type="AlphaFoldDB" id="A0A1I7YGL9"/>
<evidence type="ECO:0000313" key="3">
    <source>
        <dbReference type="WBParaSite" id="L893_g15907.t1"/>
    </source>
</evidence>
<protein>
    <submittedName>
        <fullName evidence="3">Secreted protein</fullName>
    </submittedName>
</protein>
<dbReference type="Proteomes" id="UP000095287">
    <property type="component" value="Unplaced"/>
</dbReference>
<keyword evidence="1" id="KW-0472">Membrane</keyword>
<organism evidence="2 3">
    <name type="scientific">Steinernema glaseri</name>
    <dbReference type="NCBI Taxonomy" id="37863"/>
    <lineage>
        <taxon>Eukaryota</taxon>
        <taxon>Metazoa</taxon>
        <taxon>Ecdysozoa</taxon>
        <taxon>Nematoda</taxon>
        <taxon>Chromadorea</taxon>
        <taxon>Rhabditida</taxon>
        <taxon>Tylenchina</taxon>
        <taxon>Panagrolaimomorpha</taxon>
        <taxon>Strongyloidoidea</taxon>
        <taxon>Steinernematidae</taxon>
        <taxon>Steinernema</taxon>
    </lineage>
</organism>
<reference evidence="3" key="1">
    <citation type="submission" date="2016-11" db="UniProtKB">
        <authorList>
            <consortium name="WormBaseParasite"/>
        </authorList>
    </citation>
    <scope>IDENTIFICATION</scope>
</reference>
<sequence>MGSSPLSALLIPLELLLALLVYLWTQATHLWLWTRRKWRRYRSSSFSTASSTVSTRTVVLVRVDENSVRCPILRQDGPAAEMCTAASGKHRAGIVFARRFCLLSELWSVRNELSMMLRAVLLHGPAAENTFAEEIFGTDEIVFLRVEGKELILRGCKQERGH</sequence>
<accession>A0A1I7YGL9</accession>
<keyword evidence="1" id="KW-0812">Transmembrane</keyword>
<evidence type="ECO:0000256" key="1">
    <source>
        <dbReference type="SAM" id="Phobius"/>
    </source>
</evidence>
<keyword evidence="1" id="KW-1133">Transmembrane helix</keyword>
<proteinExistence type="predicted"/>
<feature type="transmembrane region" description="Helical" evidence="1">
    <location>
        <begin position="6"/>
        <end position="33"/>
    </location>
</feature>
<dbReference type="WBParaSite" id="L893_g15907.t1">
    <property type="protein sequence ID" value="L893_g15907.t1"/>
    <property type="gene ID" value="L893_g15907"/>
</dbReference>
<evidence type="ECO:0000313" key="2">
    <source>
        <dbReference type="Proteomes" id="UP000095287"/>
    </source>
</evidence>